<sequence length="88" mass="9886">MNANLRAYIAHTAKAHGWAVLKTEQDPVDKARGITVVAYTRGDTRIYVSWRGPYDVVTAVWDYCGPTQRFAYGSALTKALAVQQWLVR</sequence>
<evidence type="ECO:0000313" key="1">
    <source>
        <dbReference type="EMBL" id="QFG14363.1"/>
    </source>
</evidence>
<accession>A0A5J6TU69</accession>
<name>A0A5J6TU69_9CAUD</name>
<protein>
    <submittedName>
        <fullName evidence="1">Uncharacterized protein</fullName>
    </submittedName>
</protein>
<dbReference type="EMBL" id="MN234228">
    <property type="protein sequence ID" value="QFG14363.1"/>
    <property type="molecule type" value="Genomic_DNA"/>
</dbReference>
<dbReference type="Proteomes" id="UP000326801">
    <property type="component" value="Segment"/>
</dbReference>
<proteinExistence type="predicted"/>
<organism evidence="1 2">
    <name type="scientific">Mycobacterium phage Tourach</name>
    <dbReference type="NCBI Taxonomy" id="2599882"/>
    <lineage>
        <taxon>Viruses</taxon>
        <taxon>Duplodnaviria</taxon>
        <taxon>Heunggongvirae</taxon>
        <taxon>Uroviricota</taxon>
        <taxon>Caudoviricetes</taxon>
        <taxon>Vilmaviridae</taxon>
        <taxon>Lclasvirinae</taxon>
        <taxon>Faithunavirus</taxon>
        <taxon>Faithunavirus tourach</taxon>
    </lineage>
</organism>
<evidence type="ECO:0000313" key="2">
    <source>
        <dbReference type="Proteomes" id="UP000326801"/>
    </source>
</evidence>
<keyword evidence="2" id="KW-1185">Reference proteome</keyword>
<dbReference type="RefSeq" id="YP_010013228.1">
    <property type="nucleotide sequence ID" value="NC_053509.1"/>
</dbReference>
<dbReference type="KEGG" id="vg:63209806"/>
<dbReference type="GeneID" id="63209806"/>
<gene>
    <name evidence="1" type="primary">141</name>
    <name evidence="1" type="ORF">PBI_TOURACH_141</name>
</gene>
<reference evidence="1 2" key="1">
    <citation type="submission" date="2019-07" db="EMBL/GenBank/DDBJ databases">
        <authorList>
            <person name="Divens A.M."/>
            <person name="Garlena R.A."/>
            <person name="Russell D.A."/>
            <person name="Pope W.H."/>
            <person name="Jacobs-Sera D."/>
            <person name="Hatfull G.F."/>
        </authorList>
    </citation>
    <scope>NUCLEOTIDE SEQUENCE [LARGE SCALE GENOMIC DNA]</scope>
</reference>